<proteinExistence type="inferred from homology"/>
<sequence length="87" mass="9879">MGFPPCTNPRKCQDSACCTQGKKCEWPELLGKHADVAKRIIERDDPQVTVLIQSKDSMNNFNYEFCCNRVIIFAYHGVVDIPYPQVG</sequence>
<evidence type="ECO:0000313" key="4">
    <source>
        <dbReference type="Proteomes" id="UP000813463"/>
    </source>
</evidence>
<dbReference type="GO" id="GO:0009611">
    <property type="term" value="P:response to wounding"/>
    <property type="evidence" value="ECO:0007669"/>
    <property type="project" value="InterPro"/>
</dbReference>
<dbReference type="RefSeq" id="XP_021853089.1">
    <property type="nucleotide sequence ID" value="XM_021997397.2"/>
</dbReference>
<dbReference type="Pfam" id="PF00280">
    <property type="entry name" value="potato_inhibit"/>
    <property type="match status" value="1"/>
</dbReference>
<dbReference type="PANTHER" id="PTHR33091:SF29">
    <property type="entry name" value="SUBTILISIN INHIBITOR 1"/>
    <property type="match status" value="1"/>
</dbReference>
<organism evidence="4 5">
    <name type="scientific">Spinacia oleracea</name>
    <name type="common">Spinach</name>
    <dbReference type="NCBI Taxonomy" id="3562"/>
    <lineage>
        <taxon>Eukaryota</taxon>
        <taxon>Viridiplantae</taxon>
        <taxon>Streptophyta</taxon>
        <taxon>Embryophyta</taxon>
        <taxon>Tracheophyta</taxon>
        <taxon>Spermatophyta</taxon>
        <taxon>Magnoliopsida</taxon>
        <taxon>eudicotyledons</taxon>
        <taxon>Gunneridae</taxon>
        <taxon>Pentapetalae</taxon>
        <taxon>Caryophyllales</taxon>
        <taxon>Chenopodiaceae</taxon>
        <taxon>Chenopodioideae</taxon>
        <taxon>Anserineae</taxon>
        <taxon>Spinacia</taxon>
    </lineage>
</organism>
<dbReference type="GO" id="GO:0004867">
    <property type="term" value="F:serine-type endopeptidase inhibitor activity"/>
    <property type="evidence" value="ECO:0007669"/>
    <property type="project" value="UniProtKB-KW"/>
</dbReference>
<name>A0A9R0JZQ6_SPIOL</name>
<reference evidence="5" key="2">
    <citation type="submission" date="2025-08" db="UniProtKB">
        <authorList>
            <consortium name="RefSeq"/>
        </authorList>
    </citation>
    <scope>IDENTIFICATION</scope>
    <source>
        <tissue evidence="5">Leaf</tissue>
    </source>
</reference>
<accession>A0A9R0JZQ6</accession>
<dbReference type="SUPFAM" id="SSF54654">
    <property type="entry name" value="CI-2 family of serine protease inhibitors"/>
    <property type="match status" value="1"/>
</dbReference>
<dbReference type="GeneID" id="110792568"/>
<dbReference type="Gene3D" id="3.30.10.10">
    <property type="entry name" value="Trypsin Inhibitor V, subunit A"/>
    <property type="match status" value="1"/>
</dbReference>
<dbReference type="OrthoDB" id="10013825at2759"/>
<dbReference type="AlphaFoldDB" id="A0A9R0JZQ6"/>
<evidence type="ECO:0000256" key="3">
    <source>
        <dbReference type="ARBA" id="ARBA00022900"/>
    </source>
</evidence>
<keyword evidence="2" id="KW-0646">Protease inhibitor</keyword>
<dbReference type="InterPro" id="IPR000864">
    <property type="entry name" value="Prot_inh_pot1"/>
</dbReference>
<evidence type="ECO:0000313" key="5">
    <source>
        <dbReference type="RefSeq" id="XP_021853089.1"/>
    </source>
</evidence>
<keyword evidence="4" id="KW-1185">Reference proteome</keyword>
<evidence type="ECO:0000256" key="2">
    <source>
        <dbReference type="ARBA" id="ARBA00022690"/>
    </source>
</evidence>
<keyword evidence="3" id="KW-0722">Serine protease inhibitor</keyword>
<gene>
    <name evidence="5" type="primary">LOC110792568</name>
</gene>
<dbReference type="PANTHER" id="PTHR33091">
    <property type="entry name" value="PROTEIN, PUTATIVE, EXPRESSED-RELATED"/>
    <property type="match status" value="1"/>
</dbReference>
<evidence type="ECO:0000256" key="1">
    <source>
        <dbReference type="ARBA" id="ARBA00008210"/>
    </source>
</evidence>
<dbReference type="Proteomes" id="UP000813463">
    <property type="component" value="Chromosome 4"/>
</dbReference>
<dbReference type="InterPro" id="IPR036354">
    <property type="entry name" value="Prot_inh_pot1_sf"/>
</dbReference>
<dbReference type="PROSITE" id="PS00285">
    <property type="entry name" value="POTATO_INHIBITOR"/>
    <property type="match status" value="1"/>
</dbReference>
<protein>
    <submittedName>
        <fullName evidence="5">Trypsin/subtilisin inhibitor</fullName>
    </submittedName>
</protein>
<reference evidence="4" key="1">
    <citation type="journal article" date="2021" name="Nat. Commun.">
        <title>Genomic analyses provide insights into spinach domestication and the genetic basis of agronomic traits.</title>
        <authorList>
            <person name="Cai X."/>
            <person name="Sun X."/>
            <person name="Xu C."/>
            <person name="Sun H."/>
            <person name="Wang X."/>
            <person name="Ge C."/>
            <person name="Zhang Z."/>
            <person name="Wang Q."/>
            <person name="Fei Z."/>
            <person name="Jiao C."/>
            <person name="Wang Q."/>
        </authorList>
    </citation>
    <scope>NUCLEOTIDE SEQUENCE [LARGE SCALE GENOMIC DNA]</scope>
    <source>
        <strain evidence="4">cv. Varoflay</strain>
    </source>
</reference>
<comment type="similarity">
    <text evidence="1">Belongs to the protease inhibitor I13 (potato type I serine protease inhibitor) family.</text>
</comment>
<dbReference type="KEGG" id="soe:110792568"/>